<dbReference type="Proteomes" id="UP000034837">
    <property type="component" value="Unassembled WGS sequence"/>
</dbReference>
<evidence type="ECO:0000313" key="2">
    <source>
        <dbReference type="Proteomes" id="UP000034837"/>
    </source>
</evidence>
<reference evidence="1 2" key="1">
    <citation type="journal article" date="2015" name="Nature">
        <title>rRNA introns, odd ribosomes, and small enigmatic genomes across a large radiation of phyla.</title>
        <authorList>
            <person name="Brown C.T."/>
            <person name="Hug L.A."/>
            <person name="Thomas B.C."/>
            <person name="Sharon I."/>
            <person name="Castelle C.J."/>
            <person name="Singh A."/>
            <person name="Wilkins M.J."/>
            <person name="Williams K.H."/>
            <person name="Banfield J.F."/>
        </authorList>
    </citation>
    <scope>NUCLEOTIDE SEQUENCE [LARGE SCALE GENOMIC DNA]</scope>
</reference>
<dbReference type="AlphaFoldDB" id="A0A0G1D3G6"/>
<evidence type="ECO:0000313" key="1">
    <source>
        <dbReference type="EMBL" id="KKS56543.1"/>
    </source>
</evidence>
<accession>A0A0G1D3G6</accession>
<dbReference type="EMBL" id="LCDO01000009">
    <property type="protein sequence ID" value="KKS56543.1"/>
    <property type="molecule type" value="Genomic_DNA"/>
</dbReference>
<comment type="caution">
    <text evidence="1">The sequence shown here is derived from an EMBL/GenBank/DDBJ whole genome shotgun (WGS) entry which is preliminary data.</text>
</comment>
<evidence type="ECO:0008006" key="3">
    <source>
        <dbReference type="Google" id="ProtNLM"/>
    </source>
</evidence>
<organism evidence="1 2">
    <name type="scientific">Candidatus Magasanikbacteria bacterium GW2011_GWA2_42_32</name>
    <dbReference type="NCBI Taxonomy" id="1619039"/>
    <lineage>
        <taxon>Bacteria</taxon>
        <taxon>Candidatus Magasanikiibacteriota</taxon>
    </lineage>
</organism>
<protein>
    <recommendedName>
        <fullName evidence="3">Phage gp6-like head-tail connector protein</fullName>
    </recommendedName>
</protein>
<name>A0A0G1D3G6_9BACT</name>
<proteinExistence type="predicted"/>
<gene>
    <name evidence="1" type="ORF">UV20_C0009G0022</name>
</gene>
<sequence>MSNYTNKNNVEKYLGEDLPASLDTYISAWLNAVDNWIENYIGRKFKDIAVATKYYDTYGSDEIYIDDFEGNPTSVQILDADGDVEETLTIDEDYRIYPWNETGKNKLILMQNGRIGSWPNREKALKVTASFGKTTAPADIVLVATMLMANVLRKYLKGGETTHEQVGDVSFTYKAIDEAAEPIGIYNILNQYRVPIL</sequence>